<name>A0A5D2E5B8_GOSDA</name>
<evidence type="ECO:0000313" key="2">
    <source>
        <dbReference type="Proteomes" id="UP000323506"/>
    </source>
</evidence>
<evidence type="ECO:0008006" key="3">
    <source>
        <dbReference type="Google" id="ProtNLM"/>
    </source>
</evidence>
<dbReference type="AlphaFoldDB" id="A0A5D2E5B8"/>
<dbReference type="Proteomes" id="UP000323506">
    <property type="component" value="Chromosome A12"/>
</dbReference>
<organism evidence="1 2">
    <name type="scientific">Gossypium darwinii</name>
    <name type="common">Darwin's cotton</name>
    <name type="synonym">Gossypium barbadense var. darwinii</name>
    <dbReference type="NCBI Taxonomy" id="34276"/>
    <lineage>
        <taxon>Eukaryota</taxon>
        <taxon>Viridiplantae</taxon>
        <taxon>Streptophyta</taxon>
        <taxon>Embryophyta</taxon>
        <taxon>Tracheophyta</taxon>
        <taxon>Spermatophyta</taxon>
        <taxon>Magnoliopsida</taxon>
        <taxon>eudicotyledons</taxon>
        <taxon>Gunneridae</taxon>
        <taxon>Pentapetalae</taxon>
        <taxon>rosids</taxon>
        <taxon>malvids</taxon>
        <taxon>Malvales</taxon>
        <taxon>Malvaceae</taxon>
        <taxon>Malvoideae</taxon>
        <taxon>Gossypium</taxon>
    </lineage>
</organism>
<dbReference type="EMBL" id="CM017699">
    <property type="protein sequence ID" value="TYG88654.1"/>
    <property type="molecule type" value="Genomic_DNA"/>
</dbReference>
<sequence>MLQSYFDFMSVYCSRFTWPQNFVKINCDASIDKDCTMVGISIICRDSNGSVIDWSNAIVSASFIEVAKDLAVRERFTTVVDDSRHIIRNRPMFGSPLWLKRQTNSLINL</sequence>
<gene>
    <name evidence="1" type="ORF">ES288_A12G038700v1</name>
</gene>
<evidence type="ECO:0000313" key="1">
    <source>
        <dbReference type="EMBL" id="TYG88654.1"/>
    </source>
</evidence>
<proteinExistence type="predicted"/>
<reference evidence="1 2" key="1">
    <citation type="submission" date="2019-06" db="EMBL/GenBank/DDBJ databases">
        <title>WGS assembly of Gossypium darwinii.</title>
        <authorList>
            <person name="Chen Z.J."/>
            <person name="Sreedasyam A."/>
            <person name="Ando A."/>
            <person name="Song Q."/>
            <person name="De L."/>
            <person name="Hulse-Kemp A."/>
            <person name="Ding M."/>
            <person name="Ye W."/>
            <person name="Kirkbride R."/>
            <person name="Jenkins J."/>
            <person name="Plott C."/>
            <person name="Lovell J."/>
            <person name="Lin Y.-M."/>
            <person name="Vaughn R."/>
            <person name="Liu B."/>
            <person name="Li W."/>
            <person name="Simpson S."/>
            <person name="Scheffler B."/>
            <person name="Saski C."/>
            <person name="Grover C."/>
            <person name="Hu G."/>
            <person name="Conover J."/>
            <person name="Carlson J."/>
            <person name="Shu S."/>
            <person name="Boston L."/>
            <person name="Williams M."/>
            <person name="Peterson D."/>
            <person name="Mcgee K."/>
            <person name="Jones D."/>
            <person name="Wendel J."/>
            <person name="Stelly D."/>
            <person name="Grimwood J."/>
            <person name="Schmutz J."/>
        </authorList>
    </citation>
    <scope>NUCLEOTIDE SEQUENCE [LARGE SCALE GENOMIC DNA]</scope>
    <source>
        <strain evidence="1">1808015.09</strain>
    </source>
</reference>
<protein>
    <recommendedName>
        <fullName evidence="3">RNase H type-1 domain-containing protein</fullName>
    </recommendedName>
</protein>
<accession>A0A5D2E5B8</accession>
<keyword evidence="2" id="KW-1185">Reference proteome</keyword>